<reference evidence="2 3" key="1">
    <citation type="submission" date="2014-04" db="EMBL/GenBank/DDBJ databases">
        <authorList>
            <person name="Bishop-Lilly K.A."/>
            <person name="Broomall S.M."/>
            <person name="Chain P.S."/>
            <person name="Chertkov O."/>
            <person name="Coyne S.R."/>
            <person name="Daligault H.E."/>
            <person name="Davenport K.W."/>
            <person name="Erkkila T."/>
            <person name="Frey K.G."/>
            <person name="Gibbons H.S."/>
            <person name="Gu W."/>
            <person name="Jaissle J."/>
            <person name="Johnson S.L."/>
            <person name="Koroleva G.I."/>
            <person name="Ladner J.T."/>
            <person name="Lo C.-C."/>
            <person name="Minogue T.D."/>
            <person name="Munk C."/>
            <person name="Palacios G.F."/>
            <person name="Redden C.L."/>
            <person name="Rosenzweig C.N."/>
            <person name="Scholz M.B."/>
            <person name="Teshima H."/>
            <person name="Xu Y."/>
        </authorList>
    </citation>
    <scope>NUCLEOTIDE SEQUENCE [LARGE SCALE GENOMIC DNA]</scope>
    <source>
        <strain evidence="3">gladioli</strain>
    </source>
</reference>
<sequence length="252" mass="27168">MTSRKNRFLVYLLAALLGVIAVRVVQHIRGEPDGSTPPVTANGRQEDSAEEEDNPFAENVPAHDAYDSFMEKLGDDPKFKLLLAGDKQGSGREKGFGLAQDGLPRLTDAQLEQRLVLMSKVVGGMPDGDCQALSRPTVNTADKQRMLDDAIARFDEADATAWFDFSLASAKAVLDNTPFAQPDRAAVTAALQKIVQQVPQADRQKFLDATSKPATATPADTCWAMRTLYRNAAALGEPDKAAIARGLVVAVN</sequence>
<dbReference type="AlphaFoldDB" id="A0AAW3F3H8"/>
<dbReference type="EMBL" id="JPGG01000016">
    <property type="protein sequence ID" value="KGC14777.1"/>
    <property type="molecule type" value="Genomic_DNA"/>
</dbReference>
<comment type="caution">
    <text evidence="2">The sequence shown here is derived from an EMBL/GenBank/DDBJ whole genome shotgun (WGS) entry which is preliminary data.</text>
</comment>
<gene>
    <name evidence="2" type="ORF">DM48_2380</name>
</gene>
<accession>A0AAW3F3H8</accession>
<dbReference type="RefSeq" id="WP_036056052.1">
    <property type="nucleotide sequence ID" value="NZ_CADEVY010000002.1"/>
</dbReference>
<feature type="region of interest" description="Disordered" evidence="1">
    <location>
        <begin position="30"/>
        <end position="59"/>
    </location>
</feature>
<dbReference type="KEGG" id="bgo:BM43_5386"/>
<organism evidence="2 3">
    <name type="scientific">Burkholderia gladioli</name>
    <name type="common">Pseudomonas marginata</name>
    <name type="synonym">Phytomonas marginata</name>
    <dbReference type="NCBI Taxonomy" id="28095"/>
    <lineage>
        <taxon>Bacteria</taxon>
        <taxon>Pseudomonadati</taxon>
        <taxon>Pseudomonadota</taxon>
        <taxon>Betaproteobacteria</taxon>
        <taxon>Burkholderiales</taxon>
        <taxon>Burkholderiaceae</taxon>
        <taxon>Burkholderia</taxon>
    </lineage>
</organism>
<proteinExistence type="predicted"/>
<dbReference type="Proteomes" id="UP000029590">
    <property type="component" value="Unassembled WGS sequence"/>
</dbReference>
<name>A0AAW3F3H8_BURGA</name>
<protein>
    <submittedName>
        <fullName evidence="2">Uncharacterized protein</fullName>
    </submittedName>
</protein>
<evidence type="ECO:0000256" key="1">
    <source>
        <dbReference type="SAM" id="MobiDB-lite"/>
    </source>
</evidence>
<evidence type="ECO:0000313" key="2">
    <source>
        <dbReference type="EMBL" id="KGC14777.1"/>
    </source>
</evidence>
<evidence type="ECO:0000313" key="3">
    <source>
        <dbReference type="Proteomes" id="UP000029590"/>
    </source>
</evidence>